<dbReference type="Proteomes" id="UP000176300">
    <property type="component" value="Unassembled WGS sequence"/>
</dbReference>
<evidence type="ECO:0000313" key="1">
    <source>
        <dbReference type="EMBL" id="OGH83427.1"/>
    </source>
</evidence>
<proteinExistence type="predicted"/>
<sequence length="146" mass="16592">MTLRSEIQEKQYDAMKKGDAERLSIMRLLNSAIKNEEIELRRDLNDEEAQAVVGRQVKQLKDALKDFEAGGRKDLMDKTQKEIEILEEYLPEQMSDEKLEEIVGKIIEQMSAGPQDVGKVMGAVMKEVKGQADGNKVREIVSKKLN</sequence>
<dbReference type="InterPro" id="IPR019004">
    <property type="entry name" value="YqeY/Aim41"/>
</dbReference>
<dbReference type="GO" id="GO:0016884">
    <property type="term" value="F:carbon-nitrogen ligase activity, with glutamine as amido-N-donor"/>
    <property type="evidence" value="ECO:0007669"/>
    <property type="project" value="InterPro"/>
</dbReference>
<keyword evidence="1" id="KW-0808">Transferase</keyword>
<protein>
    <submittedName>
        <fullName evidence="1">Glutamyl-tRNA amidotransferase</fullName>
    </submittedName>
</protein>
<dbReference type="PANTHER" id="PTHR28055">
    <property type="entry name" value="ALTERED INHERITANCE OF MITOCHONDRIA PROTEIN 41, MITOCHONDRIAL"/>
    <property type="match status" value="1"/>
</dbReference>
<reference evidence="1 2" key="1">
    <citation type="journal article" date="2016" name="Nat. Commun.">
        <title>Thousands of microbial genomes shed light on interconnected biogeochemical processes in an aquifer system.</title>
        <authorList>
            <person name="Anantharaman K."/>
            <person name="Brown C.T."/>
            <person name="Hug L.A."/>
            <person name="Sharon I."/>
            <person name="Castelle C.J."/>
            <person name="Probst A.J."/>
            <person name="Thomas B.C."/>
            <person name="Singh A."/>
            <person name="Wilkins M.J."/>
            <person name="Karaoz U."/>
            <person name="Brodie E.L."/>
            <person name="Williams K.H."/>
            <person name="Hubbard S.S."/>
            <person name="Banfield J.F."/>
        </authorList>
    </citation>
    <scope>NUCLEOTIDE SEQUENCE [LARGE SCALE GENOMIC DNA]</scope>
</reference>
<dbReference type="GO" id="GO:0016740">
    <property type="term" value="F:transferase activity"/>
    <property type="evidence" value="ECO:0007669"/>
    <property type="project" value="UniProtKB-KW"/>
</dbReference>
<dbReference type="Gene3D" id="1.10.10.410">
    <property type="match status" value="1"/>
</dbReference>
<gene>
    <name evidence="1" type="ORF">A2373_02055</name>
</gene>
<dbReference type="InterPro" id="IPR042184">
    <property type="entry name" value="YqeY/Aim41_N"/>
</dbReference>
<dbReference type="EMBL" id="MFQS01000013">
    <property type="protein sequence ID" value="OGH83427.1"/>
    <property type="molecule type" value="Genomic_DNA"/>
</dbReference>
<accession>A0A1F6NHM4</accession>
<dbReference type="InterPro" id="IPR023168">
    <property type="entry name" value="GatB_Yqey_C_2"/>
</dbReference>
<dbReference type="AlphaFoldDB" id="A0A1F6NHM4"/>
<evidence type="ECO:0000313" key="2">
    <source>
        <dbReference type="Proteomes" id="UP000176300"/>
    </source>
</evidence>
<dbReference type="Gene3D" id="1.10.1510.10">
    <property type="entry name" value="Uncharacterised protein YqeY/AIM41 PF09424, N-terminal domain"/>
    <property type="match status" value="1"/>
</dbReference>
<name>A0A1F6NHM4_9BACT</name>
<dbReference type="PANTHER" id="PTHR28055:SF1">
    <property type="entry name" value="ALTERED INHERITANCE OF MITOCHONDRIA PROTEIN 41, MITOCHONDRIAL"/>
    <property type="match status" value="1"/>
</dbReference>
<dbReference type="SUPFAM" id="SSF89095">
    <property type="entry name" value="GatB/YqeY motif"/>
    <property type="match status" value="1"/>
</dbReference>
<dbReference type="STRING" id="1798697.A2373_02055"/>
<dbReference type="InterPro" id="IPR003789">
    <property type="entry name" value="Asn/Gln_tRNA_amidoTrase-B-like"/>
</dbReference>
<organism evidence="1 2">
    <name type="scientific">Candidatus Magasanikbacteria bacterium RIFOXYB1_FULL_40_15</name>
    <dbReference type="NCBI Taxonomy" id="1798697"/>
    <lineage>
        <taxon>Bacteria</taxon>
        <taxon>Candidatus Magasanikiibacteriota</taxon>
    </lineage>
</organism>
<dbReference type="Pfam" id="PF09424">
    <property type="entry name" value="YqeY"/>
    <property type="match status" value="1"/>
</dbReference>
<comment type="caution">
    <text evidence="1">The sequence shown here is derived from an EMBL/GenBank/DDBJ whole genome shotgun (WGS) entry which is preliminary data.</text>
</comment>